<dbReference type="GO" id="GO:0000731">
    <property type="term" value="P:DNA synthesis involved in DNA repair"/>
    <property type="evidence" value="ECO:0007669"/>
    <property type="project" value="TreeGrafter"/>
</dbReference>
<feature type="coiled-coil region" evidence="1">
    <location>
        <begin position="188"/>
        <end position="225"/>
    </location>
</feature>
<name>A0A1G8ZNT9_9PROT</name>
<dbReference type="SUPFAM" id="SSF52540">
    <property type="entry name" value="P-loop containing nucleoside triphosphate hydrolases"/>
    <property type="match status" value="1"/>
</dbReference>
<dbReference type="Proteomes" id="UP000198629">
    <property type="component" value="Unassembled WGS sequence"/>
</dbReference>
<reference evidence="4" key="1">
    <citation type="submission" date="2016-10" db="EMBL/GenBank/DDBJ databases">
        <authorList>
            <person name="Varghese N."/>
            <person name="Submissions S."/>
        </authorList>
    </citation>
    <scope>NUCLEOTIDE SEQUENCE [LARGE SCALE GENOMIC DNA]</scope>
    <source>
        <strain evidence="4">CBMB127</strain>
    </source>
</reference>
<feature type="coiled-coil region" evidence="1">
    <location>
        <begin position="346"/>
        <end position="373"/>
    </location>
</feature>
<organism evidence="3 4">
    <name type="scientific">Methylophilus rhizosphaerae</name>
    <dbReference type="NCBI Taxonomy" id="492660"/>
    <lineage>
        <taxon>Bacteria</taxon>
        <taxon>Pseudomonadati</taxon>
        <taxon>Pseudomonadota</taxon>
        <taxon>Betaproteobacteria</taxon>
        <taxon>Nitrosomonadales</taxon>
        <taxon>Methylophilaceae</taxon>
        <taxon>Methylophilus</taxon>
    </lineage>
</organism>
<dbReference type="InterPro" id="IPR003395">
    <property type="entry name" value="RecF/RecN/SMC_N"/>
</dbReference>
<dbReference type="Gene3D" id="3.40.50.300">
    <property type="entry name" value="P-loop containing nucleotide triphosphate hydrolases"/>
    <property type="match status" value="2"/>
</dbReference>
<evidence type="ECO:0000259" key="2">
    <source>
        <dbReference type="Pfam" id="PF02463"/>
    </source>
</evidence>
<dbReference type="PANTHER" id="PTHR32182:SF22">
    <property type="entry name" value="ATP-DEPENDENT ENDONUCLEASE, OLD FAMILY-RELATED"/>
    <property type="match status" value="1"/>
</dbReference>
<evidence type="ECO:0000256" key="1">
    <source>
        <dbReference type="SAM" id="Coils"/>
    </source>
</evidence>
<dbReference type="PANTHER" id="PTHR32182">
    <property type="entry name" value="DNA REPLICATION AND REPAIR PROTEIN RECF"/>
    <property type="match status" value="1"/>
</dbReference>
<evidence type="ECO:0000313" key="3">
    <source>
        <dbReference type="EMBL" id="SDK16254.1"/>
    </source>
</evidence>
<dbReference type="Pfam" id="PF02463">
    <property type="entry name" value="SMC_N"/>
    <property type="match status" value="1"/>
</dbReference>
<gene>
    <name evidence="3" type="ORF">SAMN05192566_0407</name>
</gene>
<sequence length="923" mass="105153">MFRLTNLEVVNWDYWQRFTVPLDASIVTIVGPNGSGKTTLLDALRTLLALDCSKKRDYKRYVRRNGESFAWLRGVVDNSRPINSSKRPFGILYNNDQITLACRIDKKGGDWERKYWIAEGEVAIEQIEAQGQMFGVKDFQRQLHAAGLSPAIAKVLSLEQGQTDKLCELSERELLKLVFEVFGDEEVLTRYQEARHHQEQTVRELQDTENNLRAQENHLQAMETRVNRYLEWQNLNQERTLLISEFKPRLAFYTLSEEAERARNTLKASRRDLLLKRQERIAHIQQQSQKQQEMASLVTRKELADTLETKVNQQLNHINEEIGGWKKVVEQQDLLLKQAGEAGADSAEEAVKLNALEAKREALRQQLVAINTQETQLKDTLENLASGKRAEPMDVANFRSALDKAGIGHDLLTDLVEITDTRWQAAVEAVLASSAHIVLLADKKDEARALSLGEQLKYRHYIVPERAQPPLAPKGSLLEVVKFSRDVPEWVSRVLAGITRVEDANAGASLPRNQDWVTRQGYLRERRGARFAAPEQPRFGRARLEALRTQLAEIERQSRDLLDRLKPVNADIQVIKARLAGVNATMQLASRSAEFAEARAQYDILVAQRREIGEQSYEATEARKALEKQLSDARTEQLGYTTRLKELDRDIAEKENHDGRAEQARRLIRLRHDKRQLPLTWQDANSNKQLAEKWESVKLIEIKAEEIERRFETESWEKDDSVVVLRNKIKADYEAQSQDLDNRRYANEMASKQTDAARKQYVDVLKHTVGRYTKNLKVLGDMAGIAVEHEAVMFSADDVSLSQAGLVVRFGFDDKGLAGMNDGDASGGQQVMKSLILLVGLMMEDSRPGGFVFIDEPFAHLDIFNIKRVASFLQATKAQYLLTTPVTHNVNVYDPSMLTLVTRKKEPETHWAPRVGVLVRQQS</sequence>
<dbReference type="RefSeq" id="WP_091469104.1">
    <property type="nucleotide sequence ID" value="NZ_FNFX01000001.1"/>
</dbReference>
<keyword evidence="4" id="KW-1185">Reference proteome</keyword>
<proteinExistence type="predicted"/>
<dbReference type="AlphaFoldDB" id="A0A1G8ZNT9"/>
<accession>A0A1G8ZNT9</accession>
<dbReference type="GO" id="GO:0006302">
    <property type="term" value="P:double-strand break repair"/>
    <property type="evidence" value="ECO:0007669"/>
    <property type="project" value="TreeGrafter"/>
</dbReference>
<dbReference type="OrthoDB" id="174137at2"/>
<keyword evidence="1" id="KW-0175">Coiled coil</keyword>
<evidence type="ECO:0000313" key="4">
    <source>
        <dbReference type="Proteomes" id="UP000198629"/>
    </source>
</evidence>
<dbReference type="EMBL" id="FNFX01000001">
    <property type="protein sequence ID" value="SDK16254.1"/>
    <property type="molecule type" value="Genomic_DNA"/>
</dbReference>
<protein>
    <submittedName>
        <fullName evidence="3">RecF/RecN/SMC N terminal domain-containing protein</fullName>
    </submittedName>
</protein>
<dbReference type="InterPro" id="IPR027417">
    <property type="entry name" value="P-loop_NTPase"/>
</dbReference>
<feature type="domain" description="RecF/RecN/SMC N-terminal" evidence="2">
    <location>
        <begin position="7"/>
        <end position="891"/>
    </location>
</feature>
<dbReference type="STRING" id="492660.SAMN05192566_0407"/>